<dbReference type="InterPro" id="IPR002930">
    <property type="entry name" value="GCV_H"/>
</dbReference>
<dbReference type="InterPro" id="IPR017453">
    <property type="entry name" value="GCV_H_sub"/>
</dbReference>
<dbReference type="GO" id="GO:0009249">
    <property type="term" value="P:protein lipoylation"/>
    <property type="evidence" value="ECO:0007669"/>
    <property type="project" value="TreeGrafter"/>
</dbReference>
<dbReference type="GO" id="GO:0019464">
    <property type="term" value="P:glycine decarboxylation via glycine cleavage system"/>
    <property type="evidence" value="ECO:0007669"/>
    <property type="project" value="UniProtKB-UniRule"/>
</dbReference>
<comment type="cofactor">
    <cofactor evidence="3">
        <name>(R)-lipoate</name>
        <dbReference type="ChEBI" id="CHEBI:83088"/>
    </cofactor>
    <text evidence="3">Binds 1 lipoyl cofactor covalently.</text>
</comment>
<dbReference type="OrthoDB" id="9796712at2"/>
<comment type="similarity">
    <text evidence="1 3">Belongs to the GcvH family.</text>
</comment>
<dbReference type="InterPro" id="IPR003016">
    <property type="entry name" value="2-oxoA_DH_lipoyl-BS"/>
</dbReference>
<keyword evidence="2 3" id="KW-0450">Lipoyl</keyword>
<dbReference type="Pfam" id="PF01597">
    <property type="entry name" value="GCV_H"/>
    <property type="match status" value="1"/>
</dbReference>
<sequence>MEYPNELKYTKTHEWVRLEGEVAVVGITDFAQDALGDVVYVELPTVGRKVDAGEAVAVVESVKTASDIYAPMAGEVLEVNTALSEKPELVNQSPYGEGWLFKLRVNPSDVAGLLSASEYQKVAEGQPG</sequence>
<dbReference type="RefSeq" id="WP_119360074.1">
    <property type="nucleotide sequence ID" value="NZ_QWKZ01000039.1"/>
</dbReference>
<comment type="function">
    <text evidence="3">The glycine cleavage system catalyzes the degradation of glycine. The H protein shuttles the methylamine group of glycine from the P protein to the T protein.</text>
</comment>
<dbReference type="EMBL" id="QWKZ01000039">
    <property type="protein sequence ID" value="RIH85857.1"/>
    <property type="molecule type" value="Genomic_DNA"/>
</dbReference>
<dbReference type="CDD" id="cd06848">
    <property type="entry name" value="GCS_H"/>
    <property type="match status" value="1"/>
</dbReference>
<evidence type="ECO:0000256" key="1">
    <source>
        <dbReference type="ARBA" id="ARBA00009249"/>
    </source>
</evidence>
<dbReference type="GO" id="GO:0005960">
    <property type="term" value="C:glycine cleavage complex"/>
    <property type="evidence" value="ECO:0007669"/>
    <property type="project" value="InterPro"/>
</dbReference>
<dbReference type="PROSITE" id="PS00189">
    <property type="entry name" value="LIPOYL"/>
    <property type="match status" value="1"/>
</dbReference>
<proteinExistence type="inferred from homology"/>
<organism evidence="6 7">
    <name type="scientific">Meiothermus luteus</name>
    <dbReference type="NCBI Taxonomy" id="2026184"/>
    <lineage>
        <taxon>Bacteria</taxon>
        <taxon>Thermotogati</taxon>
        <taxon>Deinococcota</taxon>
        <taxon>Deinococci</taxon>
        <taxon>Thermales</taxon>
        <taxon>Thermaceae</taxon>
        <taxon>Meiothermus</taxon>
    </lineage>
</organism>
<dbReference type="Proteomes" id="UP000265800">
    <property type="component" value="Unassembled WGS sequence"/>
</dbReference>
<dbReference type="InterPro" id="IPR000089">
    <property type="entry name" value="Biotin_lipoyl"/>
</dbReference>
<evidence type="ECO:0000313" key="6">
    <source>
        <dbReference type="EMBL" id="RIH85857.1"/>
    </source>
</evidence>
<evidence type="ECO:0000256" key="3">
    <source>
        <dbReference type="HAMAP-Rule" id="MF_00272"/>
    </source>
</evidence>
<dbReference type="NCBIfam" id="NF002270">
    <property type="entry name" value="PRK01202.1"/>
    <property type="match status" value="1"/>
</dbReference>
<name>A0A399EMJ9_9DEIN</name>
<dbReference type="InterPro" id="IPR011053">
    <property type="entry name" value="Single_hybrid_motif"/>
</dbReference>
<dbReference type="PANTHER" id="PTHR11715:SF3">
    <property type="entry name" value="GLYCINE CLEAVAGE SYSTEM H PROTEIN-RELATED"/>
    <property type="match status" value="1"/>
</dbReference>
<dbReference type="HAMAP" id="MF_00272">
    <property type="entry name" value="GcvH"/>
    <property type="match status" value="1"/>
</dbReference>
<dbReference type="InterPro" id="IPR033753">
    <property type="entry name" value="GCV_H/Fam206"/>
</dbReference>
<dbReference type="SUPFAM" id="SSF51230">
    <property type="entry name" value="Single hybrid motif"/>
    <property type="match status" value="1"/>
</dbReference>
<reference evidence="6 7" key="1">
    <citation type="submission" date="2018-08" db="EMBL/GenBank/DDBJ databases">
        <title>Meiothermus luteus KCTC 52599 genome sequencing project.</title>
        <authorList>
            <person name="Da Costa M.S."/>
            <person name="Albuquerque L."/>
            <person name="Raposo P."/>
            <person name="Froufe H.J.C."/>
            <person name="Barroso C.S."/>
            <person name="Egas C."/>
        </authorList>
    </citation>
    <scope>NUCLEOTIDE SEQUENCE [LARGE SCALE GENOMIC DNA]</scope>
    <source>
        <strain evidence="6 7">KCTC 52599</strain>
    </source>
</reference>
<dbReference type="AlphaFoldDB" id="A0A399EMJ9"/>
<feature type="domain" description="Lipoyl-binding" evidence="5">
    <location>
        <begin position="22"/>
        <end position="104"/>
    </location>
</feature>
<feature type="modified residue" description="N6-lipoyllysine" evidence="3 4">
    <location>
        <position position="63"/>
    </location>
</feature>
<evidence type="ECO:0000256" key="2">
    <source>
        <dbReference type="ARBA" id="ARBA00022823"/>
    </source>
</evidence>
<protein>
    <recommendedName>
        <fullName evidence="3">Glycine cleavage system H protein</fullName>
    </recommendedName>
</protein>
<evidence type="ECO:0000259" key="5">
    <source>
        <dbReference type="PROSITE" id="PS50968"/>
    </source>
</evidence>
<evidence type="ECO:0000256" key="4">
    <source>
        <dbReference type="PIRSR" id="PIRSR617453-50"/>
    </source>
</evidence>
<dbReference type="PANTHER" id="PTHR11715">
    <property type="entry name" value="GLYCINE CLEAVAGE SYSTEM H PROTEIN"/>
    <property type="match status" value="1"/>
</dbReference>
<gene>
    <name evidence="3 6" type="primary">gcvH</name>
    <name evidence="6" type="ORF">Mlute_01444</name>
</gene>
<dbReference type="GO" id="GO:0005829">
    <property type="term" value="C:cytosol"/>
    <property type="evidence" value="ECO:0007669"/>
    <property type="project" value="TreeGrafter"/>
</dbReference>
<comment type="subunit">
    <text evidence="3">The glycine cleavage system is composed of four proteins: P, T, L and H.</text>
</comment>
<keyword evidence="7" id="KW-1185">Reference proteome</keyword>
<comment type="caution">
    <text evidence="6">The sequence shown here is derived from an EMBL/GenBank/DDBJ whole genome shotgun (WGS) entry which is preliminary data.</text>
</comment>
<accession>A0A399EMJ9</accession>
<dbReference type="NCBIfam" id="TIGR00527">
    <property type="entry name" value="gcvH"/>
    <property type="match status" value="1"/>
</dbReference>
<evidence type="ECO:0000313" key="7">
    <source>
        <dbReference type="Proteomes" id="UP000265800"/>
    </source>
</evidence>
<dbReference type="PROSITE" id="PS50968">
    <property type="entry name" value="BIOTINYL_LIPOYL"/>
    <property type="match status" value="1"/>
</dbReference>
<dbReference type="Gene3D" id="2.40.50.100">
    <property type="match status" value="1"/>
</dbReference>